<feature type="transmembrane region" description="Helical" evidence="1">
    <location>
        <begin position="6"/>
        <end position="22"/>
    </location>
</feature>
<keyword evidence="1" id="KW-0472">Membrane</keyword>
<evidence type="ECO:0000256" key="1">
    <source>
        <dbReference type="SAM" id="Phobius"/>
    </source>
</evidence>
<feature type="transmembrane region" description="Helical" evidence="1">
    <location>
        <begin position="75"/>
        <end position="92"/>
    </location>
</feature>
<dbReference type="Proteomes" id="UP000281343">
    <property type="component" value="Unassembled WGS sequence"/>
</dbReference>
<dbReference type="EMBL" id="RCNT01000001">
    <property type="protein sequence ID" value="RMA43921.1"/>
    <property type="molecule type" value="Genomic_DNA"/>
</dbReference>
<dbReference type="OrthoDB" id="1643408at2"/>
<organism evidence="2 3">
    <name type="scientific">Rhodophyticola porphyridii</name>
    <dbReference type="NCBI Taxonomy" id="1852017"/>
    <lineage>
        <taxon>Bacteria</taxon>
        <taxon>Pseudomonadati</taxon>
        <taxon>Pseudomonadota</taxon>
        <taxon>Alphaproteobacteria</taxon>
        <taxon>Rhodobacterales</taxon>
        <taxon>Roseobacteraceae</taxon>
        <taxon>Rhodophyticola</taxon>
    </lineage>
</organism>
<accession>A0A3L9Y5B3</accession>
<sequence>MMFSFNTVILILLTLYVIWMGFSEYRKEKTSAASLTDAQLKRFNETYTFGRPPEEYADDIRAHAVLAQRARIRKTAAIVILIAVLFIFLFMGP</sequence>
<keyword evidence="3" id="KW-1185">Reference proteome</keyword>
<comment type="caution">
    <text evidence="2">The sequence shown here is derived from an EMBL/GenBank/DDBJ whole genome shotgun (WGS) entry which is preliminary data.</text>
</comment>
<keyword evidence="1" id="KW-0812">Transmembrane</keyword>
<evidence type="ECO:0000313" key="2">
    <source>
        <dbReference type="EMBL" id="RMA43921.1"/>
    </source>
</evidence>
<dbReference type="AlphaFoldDB" id="A0A3L9Y5B3"/>
<proteinExistence type="predicted"/>
<dbReference type="RefSeq" id="WP_121896510.1">
    <property type="nucleotide sequence ID" value="NZ_RCNT01000001.1"/>
</dbReference>
<gene>
    <name evidence="2" type="ORF">D9R08_03105</name>
</gene>
<evidence type="ECO:0000313" key="3">
    <source>
        <dbReference type="Proteomes" id="UP000281343"/>
    </source>
</evidence>
<reference evidence="2 3" key="1">
    <citation type="submission" date="2018-10" db="EMBL/GenBank/DDBJ databases">
        <authorList>
            <person name="Jung H.S."/>
            <person name="Jeon C.O."/>
        </authorList>
    </citation>
    <scope>NUCLEOTIDE SEQUENCE [LARGE SCALE GENOMIC DNA]</scope>
    <source>
        <strain evidence="2 3">MA-7-27</strain>
    </source>
</reference>
<protein>
    <submittedName>
        <fullName evidence="2">Uncharacterized protein</fullName>
    </submittedName>
</protein>
<keyword evidence="1" id="KW-1133">Transmembrane helix</keyword>
<name>A0A3L9Y5B3_9RHOB</name>